<dbReference type="PANTHER" id="PTHR21310">
    <property type="entry name" value="AMINOGLYCOSIDE PHOSPHOTRANSFERASE-RELATED-RELATED"/>
    <property type="match status" value="1"/>
</dbReference>
<feature type="domain" description="Aminoglycoside phosphotransferase" evidence="1">
    <location>
        <begin position="55"/>
        <end position="233"/>
    </location>
</feature>
<keyword evidence="3" id="KW-1185">Reference proteome</keyword>
<evidence type="ECO:0000259" key="1">
    <source>
        <dbReference type="Pfam" id="PF01636"/>
    </source>
</evidence>
<dbReference type="Pfam" id="PF01636">
    <property type="entry name" value="APH"/>
    <property type="match status" value="1"/>
</dbReference>
<sequence length="293" mass="31268">MPTRKAPAPSGIRLNGGTASVLSLLRAWHPEVQVQRLQRLPGGVSATVTACEVVLGQGPARRVVVRQGPGTSAQQAALLRRLWAAGLPVPEPLYQAPGGMITAFVEGRSGTEAGADPVQLAAFLARLQALPPVDWPLAPLGEVPAAGPQLDDSLSEGRLRAALVTVPRPVGKTTLLHGDLWPGNTLWHAGQLSAVIDWEDAALGHPLADVGNTRLELLFFQGEEAMDAFTQTYTALSGQALTDLPYWDLRVALRPCGRLHTWGLPAALEQQLRERHRTFTEAALRSFAVSLPG</sequence>
<gene>
    <name evidence="2" type="ORF">GO986_09785</name>
</gene>
<dbReference type="Gene3D" id="3.90.1200.10">
    <property type="match status" value="1"/>
</dbReference>
<keyword evidence="2" id="KW-0808">Transferase</keyword>
<dbReference type="AlphaFoldDB" id="A0A7C9LM27"/>
<dbReference type="InterPro" id="IPR002575">
    <property type="entry name" value="Aminoglycoside_PTrfase"/>
</dbReference>
<evidence type="ECO:0000313" key="2">
    <source>
        <dbReference type="EMBL" id="MVN87057.1"/>
    </source>
</evidence>
<comment type="caution">
    <text evidence="2">The sequence shown here is derived from an EMBL/GenBank/DDBJ whole genome shotgun (WGS) entry which is preliminary data.</text>
</comment>
<dbReference type="Proteomes" id="UP000483286">
    <property type="component" value="Unassembled WGS sequence"/>
</dbReference>
<evidence type="ECO:0000313" key="3">
    <source>
        <dbReference type="Proteomes" id="UP000483286"/>
    </source>
</evidence>
<dbReference type="SUPFAM" id="SSF56112">
    <property type="entry name" value="Protein kinase-like (PK-like)"/>
    <property type="match status" value="1"/>
</dbReference>
<name>A0A7C9LM27_9DEIO</name>
<dbReference type="InterPro" id="IPR011009">
    <property type="entry name" value="Kinase-like_dom_sf"/>
</dbReference>
<protein>
    <submittedName>
        <fullName evidence="2">Phosphotransferase</fullName>
    </submittedName>
</protein>
<dbReference type="InterPro" id="IPR051678">
    <property type="entry name" value="AGP_Transferase"/>
</dbReference>
<proteinExistence type="predicted"/>
<accession>A0A7C9LM27</accession>
<organism evidence="2 3">
    <name type="scientific">Deinococcus arboris</name>
    <dbReference type="NCBI Taxonomy" id="2682977"/>
    <lineage>
        <taxon>Bacteria</taxon>
        <taxon>Thermotogati</taxon>
        <taxon>Deinococcota</taxon>
        <taxon>Deinococci</taxon>
        <taxon>Deinococcales</taxon>
        <taxon>Deinococcaceae</taxon>
        <taxon>Deinococcus</taxon>
    </lineage>
</organism>
<dbReference type="EMBL" id="WQLB01000010">
    <property type="protein sequence ID" value="MVN87057.1"/>
    <property type="molecule type" value="Genomic_DNA"/>
</dbReference>
<dbReference type="GO" id="GO:0016740">
    <property type="term" value="F:transferase activity"/>
    <property type="evidence" value="ECO:0007669"/>
    <property type="project" value="UniProtKB-KW"/>
</dbReference>
<reference evidence="2 3" key="1">
    <citation type="submission" date="2019-12" db="EMBL/GenBank/DDBJ databases">
        <title>Deinococcus sp. HMF7620 Genome sequencing and assembly.</title>
        <authorList>
            <person name="Kang H."/>
            <person name="Kim H."/>
            <person name="Joh K."/>
        </authorList>
    </citation>
    <scope>NUCLEOTIDE SEQUENCE [LARGE SCALE GENOMIC DNA]</scope>
    <source>
        <strain evidence="2 3">HMF7620</strain>
    </source>
</reference>